<accession>A0A2T5GEP5</accession>
<protein>
    <submittedName>
        <fullName evidence="1">Uncharacterized protein</fullName>
    </submittedName>
</protein>
<evidence type="ECO:0000313" key="1">
    <source>
        <dbReference type="EMBL" id="PTQ54656.1"/>
    </source>
</evidence>
<gene>
    <name evidence="1" type="ORF">HSCHL_2247</name>
</gene>
<organism evidence="1 2">
    <name type="scientific">Hydrogenibacillus schlegelii</name>
    <name type="common">Bacillus schlegelii</name>
    <dbReference type="NCBI Taxonomy" id="1484"/>
    <lineage>
        <taxon>Bacteria</taxon>
        <taxon>Bacillati</taxon>
        <taxon>Bacillota</taxon>
        <taxon>Bacilli</taxon>
        <taxon>Bacillales</taxon>
        <taxon>Bacillales Family X. Incertae Sedis</taxon>
        <taxon>Hydrogenibacillus</taxon>
    </lineage>
</organism>
<name>A0A2T5GEP5_HYDSH</name>
<proteinExistence type="predicted"/>
<sequence>MRPKRFQRSTPYPFIDFLPSILRPLSTVNRKKARRKV</sequence>
<reference evidence="1 2" key="1">
    <citation type="submission" date="2017-08" db="EMBL/GenBank/DDBJ databases">
        <title>Burning lignite coal seam in the remote Altai Mountains harbors a hydrogen-driven thermophilic microbial community.</title>
        <authorList>
            <person name="Kadnikov V.V."/>
            <person name="Mardanov A.V."/>
            <person name="Ivasenko D."/>
            <person name="Beletsky A.V."/>
            <person name="Karnachuk O.V."/>
            <person name="Ravin N.V."/>
        </authorList>
    </citation>
    <scope>NUCLEOTIDE SEQUENCE [LARGE SCALE GENOMIC DNA]</scope>
    <source>
        <strain evidence="1">AL33</strain>
    </source>
</reference>
<dbReference type="EMBL" id="PEBV01000002">
    <property type="protein sequence ID" value="PTQ54656.1"/>
    <property type="molecule type" value="Genomic_DNA"/>
</dbReference>
<comment type="caution">
    <text evidence="1">The sequence shown here is derived from an EMBL/GenBank/DDBJ whole genome shotgun (WGS) entry which is preliminary data.</text>
</comment>
<evidence type="ECO:0000313" key="2">
    <source>
        <dbReference type="Proteomes" id="UP000244180"/>
    </source>
</evidence>
<dbReference type="AlphaFoldDB" id="A0A2T5GEP5"/>
<dbReference type="Proteomes" id="UP000244180">
    <property type="component" value="Unassembled WGS sequence"/>
</dbReference>